<dbReference type="EMBL" id="JAQIBD010000002">
    <property type="protein sequence ID" value="MDM5271561.1"/>
    <property type="molecule type" value="Genomic_DNA"/>
</dbReference>
<feature type="chain" id="PRO_5045094168" evidence="1">
    <location>
        <begin position="21"/>
        <end position="185"/>
    </location>
</feature>
<reference evidence="2" key="1">
    <citation type="submission" date="2023-01" db="EMBL/GenBank/DDBJ databases">
        <title>Sulfurovum sp. zt1-1 genome assembly.</title>
        <authorList>
            <person name="Wang J."/>
        </authorList>
    </citation>
    <scope>NUCLEOTIDE SEQUENCE</scope>
    <source>
        <strain evidence="2">Zt1-1</strain>
    </source>
</reference>
<feature type="signal peptide" evidence="1">
    <location>
        <begin position="1"/>
        <end position="20"/>
    </location>
</feature>
<name>A0ABT7QXQ8_9BACT</name>
<evidence type="ECO:0000313" key="3">
    <source>
        <dbReference type="Proteomes" id="UP001169069"/>
    </source>
</evidence>
<organism evidence="2 3">
    <name type="scientific">Sulfurovum zhangzhouensis</name>
    <dbReference type="NCBI Taxonomy" id="3019067"/>
    <lineage>
        <taxon>Bacteria</taxon>
        <taxon>Pseudomonadati</taxon>
        <taxon>Campylobacterota</taxon>
        <taxon>Epsilonproteobacteria</taxon>
        <taxon>Campylobacterales</taxon>
        <taxon>Sulfurovaceae</taxon>
        <taxon>Sulfurovum</taxon>
    </lineage>
</organism>
<proteinExistence type="predicted"/>
<gene>
    <name evidence="2" type="ORF">PGH07_05190</name>
</gene>
<keyword evidence="3" id="KW-1185">Reference proteome</keyword>
<evidence type="ECO:0000313" key="2">
    <source>
        <dbReference type="EMBL" id="MDM5271561.1"/>
    </source>
</evidence>
<sequence>MKLFKTASFFLFALSSLSWSSDLQNENLIQTLPEGYKVDFQRQQGNMMITEMVPQSETVESWTEMVTTQVFLGMNDVTPKEFQARINELWSASCKDSKVFSIAKGEENGYSFSFWMQSCPLNKETGKPEITFFKAMKGNDSFYVVQKAFKSEPTKEQIVQWSNYFKEITVCDTRIPERMCPKVNQ</sequence>
<dbReference type="RefSeq" id="WP_289413131.1">
    <property type="nucleotide sequence ID" value="NZ_JAQIBD010000002.1"/>
</dbReference>
<evidence type="ECO:0000256" key="1">
    <source>
        <dbReference type="SAM" id="SignalP"/>
    </source>
</evidence>
<protein>
    <submittedName>
        <fullName evidence="2">Uncharacterized protein</fullName>
    </submittedName>
</protein>
<keyword evidence="1" id="KW-0732">Signal</keyword>
<dbReference type="Proteomes" id="UP001169069">
    <property type="component" value="Unassembled WGS sequence"/>
</dbReference>
<accession>A0ABT7QXQ8</accession>
<comment type="caution">
    <text evidence="2">The sequence shown here is derived from an EMBL/GenBank/DDBJ whole genome shotgun (WGS) entry which is preliminary data.</text>
</comment>